<proteinExistence type="inferred from homology"/>
<dbReference type="NCBIfam" id="NF008048">
    <property type="entry name" value="PRK10781.1"/>
    <property type="match status" value="1"/>
</dbReference>
<comment type="subcellular location">
    <subcellularLocation>
        <location evidence="1">Cell outer membrane</location>
        <topology evidence="1">Lipid-anchor</topology>
        <orientation evidence="1">Periplasmic side</orientation>
    </subcellularLocation>
</comment>
<evidence type="ECO:0000256" key="2">
    <source>
        <dbReference type="SAM" id="SignalP"/>
    </source>
</evidence>
<gene>
    <name evidence="1 3" type="primary">rcsF</name>
    <name evidence="3" type="ORF">EPIR_2783</name>
</gene>
<dbReference type="InterPro" id="IPR030852">
    <property type="entry name" value="RcsF"/>
</dbReference>
<feature type="disulfide bond" evidence="1">
    <location>
        <begin position="74"/>
        <end position="118"/>
    </location>
</feature>
<keyword evidence="2" id="KW-0732">Signal</keyword>
<feature type="signal peptide" evidence="2">
    <location>
        <begin position="1"/>
        <end position="19"/>
    </location>
</feature>
<dbReference type="Proteomes" id="UP000018217">
    <property type="component" value="Unassembled WGS sequence"/>
</dbReference>
<comment type="caution">
    <text evidence="3">The sequence shown here is derived from an EMBL/GenBank/DDBJ whole genome shotgun (WGS) entry which is preliminary data.</text>
</comment>
<dbReference type="HAMAP" id="MF_00976">
    <property type="entry name" value="RcsF"/>
    <property type="match status" value="1"/>
</dbReference>
<evidence type="ECO:0000313" key="3">
    <source>
        <dbReference type="EMBL" id="CCG88146.1"/>
    </source>
</evidence>
<evidence type="ECO:0000256" key="1">
    <source>
        <dbReference type="HAMAP-Rule" id="MF_00976"/>
    </source>
</evidence>
<dbReference type="STRING" id="1161919.EPIR_2783"/>
<keyword evidence="1" id="KW-0472">Membrane</keyword>
<dbReference type="OrthoDB" id="6505467at2"/>
<sequence>MRVLPLCLLALTLTGCSLLTRPYKPVTPFPTSTQTESTSKKPAVHPVPVKLYTDPADLVSLPFRDLGEVFGDDCQSNTQDSPPNLATARKRMQLRASGMKANAVLVHQCEIVNATQGCFRKAICQGSALKVSKP</sequence>
<keyword evidence="1" id="KW-0998">Cell outer membrane</keyword>
<organism evidence="3 4">
    <name type="scientific">Erwinia piriflorinigrans CFBP 5888</name>
    <dbReference type="NCBI Taxonomy" id="1161919"/>
    <lineage>
        <taxon>Bacteria</taxon>
        <taxon>Pseudomonadati</taxon>
        <taxon>Pseudomonadota</taxon>
        <taxon>Gammaproteobacteria</taxon>
        <taxon>Enterobacterales</taxon>
        <taxon>Erwiniaceae</taxon>
        <taxon>Erwinia</taxon>
    </lineage>
</organism>
<feature type="chain" id="PRO_5008791808" description="Outer membrane lipoprotein RcsF" evidence="2">
    <location>
        <begin position="20"/>
        <end position="134"/>
    </location>
</feature>
<dbReference type="Gene3D" id="3.30.110.70">
    <property type="entry name" value="Hypothetical protein apc22750. Chain B"/>
    <property type="match status" value="1"/>
</dbReference>
<dbReference type="AlphaFoldDB" id="V5ZB56"/>
<accession>V5ZB56</accession>
<name>V5ZB56_9GAMM</name>
<comment type="similarity">
    <text evidence="1">Belongs to the RcsF family.</text>
</comment>
<reference evidence="3 4" key="1">
    <citation type="journal article" date="2013" name="Syst. Appl. Microbiol.">
        <title>Phylogenetic position and virulence apparatus of the pear flower necrosis pathogen Erwinia piriflorinigrans CFBP 5888T as assessed by comparative genomics.</title>
        <authorList>
            <person name="Smits T.H."/>
            <person name="Rezzonico F."/>
            <person name="Lopez M.M."/>
            <person name="Blom J."/>
            <person name="Goesmann A."/>
            <person name="Frey J.E."/>
            <person name="Duffy B."/>
        </authorList>
    </citation>
    <scope>NUCLEOTIDE SEQUENCE [LARGE SCALE GENOMIC DNA]</scope>
    <source>
        <strain evidence="4">CFBP5888</strain>
    </source>
</reference>
<keyword evidence="1" id="KW-1015">Disulfide bond</keyword>
<comment type="function">
    <text evidence="1">Essential component of the Rcs signaling system, which controls transcription of numerous genes. Plays a role in signal transduction from the cell surface to the histidine kinase RcsC. May detect outer membrane defects.</text>
</comment>
<dbReference type="PROSITE" id="PS51257">
    <property type="entry name" value="PROKAR_LIPOPROTEIN"/>
    <property type="match status" value="1"/>
</dbReference>
<dbReference type="EMBL" id="CAHS01000017">
    <property type="protein sequence ID" value="CCG88146.1"/>
    <property type="molecule type" value="Genomic_DNA"/>
</dbReference>
<dbReference type="RefSeq" id="WP_023655921.1">
    <property type="nucleotide sequence ID" value="NZ_CAHS01000017.1"/>
</dbReference>
<dbReference type="GO" id="GO:0035556">
    <property type="term" value="P:intracellular signal transduction"/>
    <property type="evidence" value="ECO:0007669"/>
    <property type="project" value="InterPro"/>
</dbReference>
<dbReference type="Pfam" id="PF16358">
    <property type="entry name" value="RcsF"/>
    <property type="match status" value="1"/>
</dbReference>
<evidence type="ECO:0000313" key="4">
    <source>
        <dbReference type="Proteomes" id="UP000018217"/>
    </source>
</evidence>
<keyword evidence="4" id="KW-1185">Reference proteome</keyword>
<protein>
    <recommendedName>
        <fullName evidence="1">Outer membrane lipoprotein RcsF</fullName>
    </recommendedName>
</protein>
<feature type="disulfide bond" evidence="1">
    <location>
        <begin position="109"/>
        <end position="124"/>
    </location>
</feature>
<dbReference type="GO" id="GO:0031241">
    <property type="term" value="C:periplasmic side of cell outer membrane"/>
    <property type="evidence" value="ECO:0007669"/>
    <property type="project" value="UniProtKB-UniRule"/>
</dbReference>